<keyword evidence="3" id="KW-0472">Membrane</keyword>
<dbReference type="Pfam" id="PF06977">
    <property type="entry name" value="SdiA-regulated"/>
    <property type="match status" value="1"/>
</dbReference>
<name>A0A1R3WZ99_9RHOB</name>
<sequence length="297" mass="32054">MSRAISRKSVAFAVAALTGLCLAAVVWLPMQTDGQAPGIDPNTLDDHTVLIERRPIEGLSNVSGLAYSKDTNTLFAVINRPAAIAELSLEGRLLRHFPLPEGWDTEGITHLQDDLFIVSDERGNDLHWIRIPPGDGGAVHEQTTSLSLGWIALPNLGLEGVIWDSVTSELLLVNEKWPRRILQVSGLWPLQETPQVGIREWWPERASGLPVSDLAGVTLNHKGDGSAGNLIVLSEESKVALEYTPAGVLAGVLPLQSGSSGLTQDIPQPEGIAIGPDGELYIVSEPNLFYRFAARTD</sequence>
<evidence type="ECO:0000313" key="5">
    <source>
        <dbReference type="EMBL" id="SIT83861.1"/>
    </source>
</evidence>
<proteinExistence type="predicted"/>
<gene>
    <name evidence="5" type="ORF">SAMN05421849_1996</name>
</gene>
<protein>
    <submittedName>
        <fullName evidence="5">Uncharacterized protein YjiK</fullName>
    </submittedName>
</protein>
<accession>A0A1R3WZ99</accession>
<feature type="chain" id="PRO_5013294787" evidence="4">
    <location>
        <begin position="24"/>
        <end position="297"/>
    </location>
</feature>
<evidence type="ECO:0000256" key="2">
    <source>
        <dbReference type="ARBA" id="ARBA00022475"/>
    </source>
</evidence>
<dbReference type="InterPro" id="IPR009722">
    <property type="entry name" value="YjiK/CarP"/>
</dbReference>
<reference evidence="5 6" key="1">
    <citation type="submission" date="2017-01" db="EMBL/GenBank/DDBJ databases">
        <authorList>
            <person name="Mah S.A."/>
            <person name="Swanson W.J."/>
            <person name="Moy G.W."/>
            <person name="Vacquier V.D."/>
        </authorList>
    </citation>
    <scope>NUCLEOTIDE SEQUENCE [LARGE SCALE GENOMIC DNA]</scope>
    <source>
        <strain evidence="5 6">DSM 21219</strain>
    </source>
</reference>
<organism evidence="5 6">
    <name type="scientific">Pontibaca methylaminivorans</name>
    <dbReference type="NCBI Taxonomy" id="515897"/>
    <lineage>
        <taxon>Bacteria</taxon>
        <taxon>Pseudomonadati</taxon>
        <taxon>Pseudomonadota</taxon>
        <taxon>Alphaproteobacteria</taxon>
        <taxon>Rhodobacterales</taxon>
        <taxon>Roseobacteraceae</taxon>
        <taxon>Pontibaca</taxon>
    </lineage>
</organism>
<dbReference type="OrthoDB" id="6080098at2"/>
<dbReference type="AlphaFoldDB" id="A0A1R3WZ99"/>
<feature type="signal peptide" evidence="4">
    <location>
        <begin position="1"/>
        <end position="23"/>
    </location>
</feature>
<keyword evidence="4" id="KW-0732">Signal</keyword>
<comment type="subcellular location">
    <subcellularLocation>
        <location evidence="1">Cell membrane</location>
    </subcellularLocation>
</comment>
<dbReference type="SUPFAM" id="SSF50956">
    <property type="entry name" value="Thermostable phytase (3-phytase)"/>
    <property type="match status" value="1"/>
</dbReference>
<dbReference type="EMBL" id="FTPS01000001">
    <property type="protein sequence ID" value="SIT83861.1"/>
    <property type="molecule type" value="Genomic_DNA"/>
</dbReference>
<keyword evidence="6" id="KW-1185">Reference proteome</keyword>
<dbReference type="RefSeq" id="WP_076649712.1">
    <property type="nucleotide sequence ID" value="NZ_FTPS01000001.1"/>
</dbReference>
<evidence type="ECO:0000256" key="1">
    <source>
        <dbReference type="ARBA" id="ARBA00004236"/>
    </source>
</evidence>
<dbReference type="CDD" id="cd09971">
    <property type="entry name" value="SdiA-regulated"/>
    <property type="match status" value="1"/>
</dbReference>
<evidence type="ECO:0000313" key="6">
    <source>
        <dbReference type="Proteomes" id="UP000192455"/>
    </source>
</evidence>
<dbReference type="Proteomes" id="UP000192455">
    <property type="component" value="Unassembled WGS sequence"/>
</dbReference>
<keyword evidence="2" id="KW-1003">Cell membrane</keyword>
<dbReference type="GO" id="GO:0005886">
    <property type="term" value="C:plasma membrane"/>
    <property type="evidence" value="ECO:0007669"/>
    <property type="project" value="UniProtKB-SubCell"/>
</dbReference>
<evidence type="ECO:0000256" key="3">
    <source>
        <dbReference type="ARBA" id="ARBA00023136"/>
    </source>
</evidence>
<evidence type="ECO:0000256" key="4">
    <source>
        <dbReference type="SAM" id="SignalP"/>
    </source>
</evidence>